<dbReference type="Gene3D" id="2.115.10.20">
    <property type="entry name" value="Glycosyl hydrolase domain, family 43"/>
    <property type="match status" value="1"/>
</dbReference>
<name>W0TYS5_DEBHA</name>
<proteinExistence type="predicted"/>
<dbReference type="Proteomes" id="UP000000599">
    <property type="component" value="Chromosome E"/>
</dbReference>
<gene>
    <name evidence="1" type="ordered locus">DEHA2E00968g</name>
</gene>
<dbReference type="OrthoDB" id="9970295at2759"/>
<dbReference type="InterPro" id="IPR023296">
    <property type="entry name" value="Glyco_hydro_beta-prop_sf"/>
</dbReference>
<keyword evidence="2" id="KW-1185">Reference proteome</keyword>
<sequence>MIVSHTSGWASNDDVYVQAYDIAELMNRTFSDFLAPEGTNTFESQCHYAFPLSGTLGYYSNFVYMGDRYINPSLDNSEYFWAPIKVTNSGVSLMDAHTWKYKNKEFTTDGSWNHTT</sequence>
<protein>
    <submittedName>
        <fullName evidence="1">DEHA2E00968p</fullName>
    </submittedName>
</protein>
<dbReference type="RefSeq" id="XP_002770386.1">
    <property type="nucleotide sequence ID" value="XM_002770340.1"/>
</dbReference>
<dbReference type="HOGENOM" id="CLU_2096803_0_0_1"/>
<dbReference type="KEGG" id="dha:DEHA2E00968g"/>
<dbReference type="VEuPathDB" id="FungiDB:DEHA2E00968g"/>
<organism evidence="1 2">
    <name type="scientific">Debaryomyces hansenii (strain ATCC 36239 / CBS 767 / BCRC 21394 / JCM 1990 / NBRC 0083 / IGC 2968)</name>
    <name type="common">Yeast</name>
    <name type="synonym">Torulaspora hansenii</name>
    <dbReference type="NCBI Taxonomy" id="284592"/>
    <lineage>
        <taxon>Eukaryota</taxon>
        <taxon>Fungi</taxon>
        <taxon>Dikarya</taxon>
        <taxon>Ascomycota</taxon>
        <taxon>Saccharomycotina</taxon>
        <taxon>Pichiomycetes</taxon>
        <taxon>Debaryomycetaceae</taxon>
        <taxon>Debaryomyces</taxon>
    </lineage>
</organism>
<reference evidence="1 2" key="1">
    <citation type="journal article" date="2004" name="Nature">
        <title>Genome evolution in yeasts.</title>
        <authorList>
            <consortium name="Genolevures"/>
            <person name="Dujon B."/>
            <person name="Sherman D."/>
            <person name="Fischer G."/>
            <person name="Durrens P."/>
            <person name="Casaregola S."/>
            <person name="Lafontaine I."/>
            <person name="de Montigny J."/>
            <person name="Marck C."/>
            <person name="Neuveglise C."/>
            <person name="Talla E."/>
            <person name="Goffard N."/>
            <person name="Frangeul L."/>
            <person name="Aigle M."/>
            <person name="Anthouard V."/>
            <person name="Babour A."/>
            <person name="Barbe V."/>
            <person name="Barnay S."/>
            <person name="Blanchin S."/>
            <person name="Beckerich J.M."/>
            <person name="Beyne E."/>
            <person name="Bleykasten C."/>
            <person name="Boisrame A."/>
            <person name="Boyer J."/>
            <person name="Cattolico L."/>
            <person name="Confanioleri F."/>
            <person name="de Daruvar A."/>
            <person name="Despons L."/>
            <person name="Fabre E."/>
            <person name="Fairhead C."/>
            <person name="Ferry-Dumazet H."/>
            <person name="Groppi A."/>
            <person name="Hantraye F."/>
            <person name="Hennequin C."/>
            <person name="Jauniaux N."/>
            <person name="Joyet P."/>
            <person name="Kachouri R."/>
            <person name="Kerrest A."/>
            <person name="Koszul R."/>
            <person name="Lemaire M."/>
            <person name="Lesur I."/>
            <person name="Ma L."/>
            <person name="Muller H."/>
            <person name="Nicaud J.M."/>
            <person name="Nikolski M."/>
            <person name="Oztas S."/>
            <person name="Ozier-Kalogeropoulos O."/>
            <person name="Pellenz S."/>
            <person name="Potier S."/>
            <person name="Richard G.F."/>
            <person name="Straub M.L."/>
            <person name="Suleau A."/>
            <person name="Swennene D."/>
            <person name="Tekaia F."/>
            <person name="Wesolowski-Louvel M."/>
            <person name="Westhof E."/>
            <person name="Wirth B."/>
            <person name="Zeniou-Meyer M."/>
            <person name="Zivanovic I."/>
            <person name="Bolotin-Fukuhara M."/>
            <person name="Thierry A."/>
            <person name="Bouchier C."/>
            <person name="Caudron B."/>
            <person name="Scarpelli C."/>
            <person name="Gaillardin C."/>
            <person name="Weissenbach J."/>
            <person name="Wincker P."/>
            <person name="Souciet J.L."/>
        </authorList>
    </citation>
    <scope>NUCLEOTIDE SEQUENCE [LARGE SCALE GENOMIC DNA]</scope>
    <source>
        <strain evidence="2">ATCC 36239 / CBS 767 / BCRC 21394 / JCM 1990 / NBRC 0083 / IGC 2968</strain>
    </source>
</reference>
<accession>W0TYS5</accession>
<dbReference type="InParanoid" id="W0TYS5"/>
<dbReference type="GeneID" id="8998617"/>
<evidence type="ECO:0000313" key="1">
    <source>
        <dbReference type="EMBL" id="CAG87567.4"/>
    </source>
</evidence>
<dbReference type="AlphaFoldDB" id="W0TYS5"/>
<dbReference type="EMBL" id="CR382137">
    <property type="protein sequence ID" value="CAG87567.4"/>
    <property type="molecule type" value="Genomic_DNA"/>
</dbReference>
<evidence type="ECO:0000313" key="2">
    <source>
        <dbReference type="Proteomes" id="UP000000599"/>
    </source>
</evidence>